<feature type="binding site" evidence="10 13">
    <location>
        <position position="153"/>
    </location>
    <ligand>
        <name>FMN</name>
        <dbReference type="ChEBI" id="CHEBI:58210"/>
    </ligand>
</feature>
<feature type="site" description="Interacts with tRNA; defines subfamily-specific binding signature" evidence="10">
    <location>
        <position position="317"/>
    </location>
</feature>
<feature type="binding site" evidence="10 13">
    <location>
        <position position="186"/>
    </location>
    <ligand>
        <name>FMN</name>
        <dbReference type="ChEBI" id="CHEBI:58210"/>
    </ligand>
</feature>
<dbReference type="GO" id="GO:0102264">
    <property type="term" value="F:tRNA-dihydrouridine20 synthase activity"/>
    <property type="evidence" value="ECO:0007669"/>
    <property type="project" value="UniProtKB-EC"/>
</dbReference>
<comment type="caution">
    <text evidence="16">The sequence shown here is derived from an EMBL/GenBank/DDBJ whole genome shotgun (WGS) entry which is preliminary data.</text>
</comment>
<feature type="site" description="Interacts with tRNA" evidence="10">
    <location>
        <position position="201"/>
    </location>
</feature>
<dbReference type="InterPro" id="IPR013785">
    <property type="entry name" value="Aldolase_TIM"/>
</dbReference>
<feature type="site" description="Interacts with tRNA; defines subfamily-specific binding signature" evidence="10">
    <location>
        <position position="314"/>
    </location>
</feature>
<keyword evidence="17" id="KW-1185">Reference proteome</keyword>
<keyword evidence="6 10" id="KW-0521">NADP</keyword>
<comment type="catalytic activity">
    <reaction evidence="10">
        <text>5,6-dihydrouridine(20) in tRNA + NAD(+) = uridine(20) in tRNA + NADH + H(+)</text>
        <dbReference type="Rhea" id="RHEA:53340"/>
        <dbReference type="Rhea" id="RHEA-COMP:13533"/>
        <dbReference type="Rhea" id="RHEA-COMP:13534"/>
        <dbReference type="ChEBI" id="CHEBI:15378"/>
        <dbReference type="ChEBI" id="CHEBI:57540"/>
        <dbReference type="ChEBI" id="CHEBI:57945"/>
        <dbReference type="ChEBI" id="CHEBI:65315"/>
        <dbReference type="ChEBI" id="CHEBI:74443"/>
        <dbReference type="EC" id="1.3.1.91"/>
    </reaction>
</comment>
<keyword evidence="4 10" id="KW-0288">FMN</keyword>
<feature type="binding site" evidence="10 13">
    <location>
        <begin position="226"/>
        <end position="228"/>
    </location>
    <ligand>
        <name>FMN</name>
        <dbReference type="ChEBI" id="CHEBI:58210"/>
    </ligand>
</feature>
<protein>
    <recommendedName>
        <fullName evidence="10">tRNA-dihydrouridine(20/20a) synthase</fullName>
        <ecNumber evidence="10">1.3.1.91</ecNumber>
    </recommendedName>
    <alternativeName>
        <fullName evidence="10">U20-specific dihydrouridine synthase</fullName>
        <shortName evidence="10">U20-specific Dus</shortName>
    </alternativeName>
    <alternativeName>
        <fullName evidence="10">tRNA-dihydrouridine synthase A</fullName>
    </alternativeName>
</protein>
<dbReference type="InterPro" id="IPR004653">
    <property type="entry name" value="DusA"/>
</dbReference>
<dbReference type="InterPro" id="IPR001269">
    <property type="entry name" value="DUS_fam"/>
</dbReference>
<keyword evidence="7 10" id="KW-0694">RNA-binding</keyword>
<feature type="site" description="Interacts with tRNA" evidence="10">
    <location>
        <position position="111"/>
    </location>
</feature>
<sequence length="351" mass="38908">MHENKETANPHQFSAGSDLTPKYSPSRFSVAPMLDWTDRHCRYFHRQLTRQALLYTEMVTTGAIIHGKGDYLAWNEQEQPVALQLGGSDPAALAQCAQLAEQRGYNHINLNVGCPSDRVQNGRFGACLMAEAALVADCIKAMRDRVSIPVTVKTRIGIDEQDSYGFLCDFIGTVAGRGECDTFIIHARKAWLSGLSPKENREIPPLDYPRVYQLKRDFPQLTIAINGGIKTLQEAQLHLQHLDGVMIGREAYQNPGLLAGVDSALFGADSAQANPVDVVRAMYPYIERELSQGTWLGHITRHMLGLFQGIPGARQWRRHLSENAHKPGADVAVVEKALSLVADRQPQMDVV</sequence>
<feature type="domain" description="DUS-like FMN-binding" evidence="15">
    <location>
        <begin position="30"/>
        <end position="337"/>
    </location>
</feature>
<dbReference type="HAMAP" id="MF_02041">
    <property type="entry name" value="DusA_subfam"/>
    <property type="match status" value="1"/>
</dbReference>
<dbReference type="Pfam" id="PF01207">
    <property type="entry name" value="Dus"/>
    <property type="match status" value="1"/>
</dbReference>
<dbReference type="FunFam" id="3.20.20.70:FF:000083">
    <property type="entry name" value="tRNA-dihydrouridine(20/20a) synthase"/>
    <property type="match status" value="1"/>
</dbReference>
<dbReference type="PANTHER" id="PTHR42907:SF1">
    <property type="entry name" value="FMN-LINKED OXIDOREDUCTASES SUPERFAMILY PROTEIN"/>
    <property type="match status" value="1"/>
</dbReference>
<evidence type="ECO:0000256" key="8">
    <source>
        <dbReference type="ARBA" id="ARBA00023002"/>
    </source>
</evidence>
<comment type="cofactor">
    <cofactor evidence="1 10 11 13">
        <name>FMN</name>
        <dbReference type="ChEBI" id="CHEBI:58210"/>
    </cofactor>
</comment>
<dbReference type="InterPro" id="IPR035587">
    <property type="entry name" value="DUS-like_FMN-bd"/>
</dbReference>
<dbReference type="Proteomes" id="UP000190667">
    <property type="component" value="Unassembled WGS sequence"/>
</dbReference>
<dbReference type="STRING" id="1926881.BTJ39_00205"/>
<dbReference type="PROSITE" id="PS01136">
    <property type="entry name" value="UPF0034"/>
    <property type="match status" value="1"/>
</dbReference>
<dbReference type="FunFam" id="1.20.120.1460:FF:000001">
    <property type="entry name" value="tRNA-dihydrouridine(20/20a) synthase"/>
    <property type="match status" value="1"/>
</dbReference>
<dbReference type="NCBIfam" id="TIGR00742">
    <property type="entry name" value="yjbN"/>
    <property type="match status" value="1"/>
</dbReference>
<comment type="similarity">
    <text evidence="10">Belongs to the Dus family. DusA subfamily.</text>
</comment>
<dbReference type="Gene3D" id="3.20.20.70">
    <property type="entry name" value="Aldolase class I"/>
    <property type="match status" value="1"/>
</dbReference>
<feature type="binding site" evidence="10">
    <location>
        <begin position="32"/>
        <end position="34"/>
    </location>
    <ligand>
        <name>FMN</name>
        <dbReference type="ChEBI" id="CHEBI:58210"/>
    </ligand>
</feature>
<keyword evidence="2 10" id="KW-0820">tRNA-binding</keyword>
<dbReference type="GO" id="GO:0010181">
    <property type="term" value="F:FMN binding"/>
    <property type="evidence" value="ECO:0007669"/>
    <property type="project" value="UniProtKB-UniRule"/>
</dbReference>
<evidence type="ECO:0000256" key="1">
    <source>
        <dbReference type="ARBA" id="ARBA00001917"/>
    </source>
</evidence>
<evidence type="ECO:0000256" key="6">
    <source>
        <dbReference type="ARBA" id="ARBA00022857"/>
    </source>
</evidence>
<evidence type="ECO:0000259" key="15">
    <source>
        <dbReference type="Pfam" id="PF01207"/>
    </source>
</evidence>
<dbReference type="CDD" id="cd02801">
    <property type="entry name" value="DUS_like_FMN"/>
    <property type="match status" value="1"/>
</dbReference>
<keyword evidence="13" id="KW-0547">Nucleotide-binding</keyword>
<dbReference type="EMBL" id="MRUL01000001">
    <property type="protein sequence ID" value="OON41628.1"/>
    <property type="molecule type" value="Genomic_DNA"/>
</dbReference>
<evidence type="ECO:0000256" key="2">
    <source>
        <dbReference type="ARBA" id="ARBA00022555"/>
    </source>
</evidence>
<dbReference type="PANTHER" id="PTHR42907">
    <property type="entry name" value="FMN-LINKED OXIDOREDUCTASES SUPERFAMILY PROTEIN"/>
    <property type="match status" value="1"/>
</dbReference>
<dbReference type="AlphaFoldDB" id="A0A1S8YRW2"/>
<comment type="catalytic activity">
    <reaction evidence="10">
        <text>5,6-dihydrouridine(20) in tRNA + NADP(+) = uridine(20) in tRNA + NADPH + H(+)</text>
        <dbReference type="Rhea" id="RHEA:53336"/>
        <dbReference type="Rhea" id="RHEA-COMP:13533"/>
        <dbReference type="Rhea" id="RHEA-COMP:13534"/>
        <dbReference type="ChEBI" id="CHEBI:15378"/>
        <dbReference type="ChEBI" id="CHEBI:57783"/>
        <dbReference type="ChEBI" id="CHEBI:58349"/>
        <dbReference type="ChEBI" id="CHEBI:65315"/>
        <dbReference type="ChEBI" id="CHEBI:74443"/>
        <dbReference type="EC" id="1.3.1.91"/>
    </reaction>
</comment>
<feature type="site" description="Interacts with tRNA; defines subfamily-specific binding signature" evidence="10">
    <location>
        <position position="198"/>
    </location>
</feature>
<dbReference type="GO" id="GO:0050660">
    <property type="term" value="F:flavin adenine dinucleotide binding"/>
    <property type="evidence" value="ECO:0007669"/>
    <property type="project" value="InterPro"/>
</dbReference>
<comment type="catalytic activity">
    <reaction evidence="10">
        <text>5,6-dihydrouridine(20a) in tRNA + NAD(+) = uridine(20a) in tRNA + NADH + H(+)</text>
        <dbReference type="Rhea" id="RHEA:53348"/>
        <dbReference type="Rhea" id="RHEA-COMP:13535"/>
        <dbReference type="Rhea" id="RHEA-COMP:13536"/>
        <dbReference type="ChEBI" id="CHEBI:15378"/>
        <dbReference type="ChEBI" id="CHEBI:57540"/>
        <dbReference type="ChEBI" id="CHEBI:57945"/>
        <dbReference type="ChEBI" id="CHEBI:65315"/>
        <dbReference type="ChEBI" id="CHEBI:74443"/>
    </reaction>
</comment>
<dbReference type="RefSeq" id="WP_078000651.1">
    <property type="nucleotide sequence ID" value="NZ_MRUL01000001.1"/>
</dbReference>
<proteinExistence type="inferred from homology"/>
<feature type="binding site" evidence="10 13">
    <location>
        <begin position="248"/>
        <end position="249"/>
    </location>
    <ligand>
        <name>FMN</name>
        <dbReference type="ChEBI" id="CHEBI:58210"/>
    </ligand>
</feature>
<dbReference type="InterPro" id="IPR018517">
    <property type="entry name" value="tRNA_hU_synthase_CS"/>
</dbReference>
<evidence type="ECO:0000313" key="16">
    <source>
        <dbReference type="EMBL" id="OON41628.1"/>
    </source>
</evidence>
<keyword evidence="8 10" id="KW-0560">Oxidoreductase</keyword>
<evidence type="ECO:0000256" key="11">
    <source>
        <dbReference type="PIRNR" id="PIRNR006621"/>
    </source>
</evidence>
<name>A0A1S8YRW2_9GAMM</name>
<keyword evidence="3 10" id="KW-0285">Flavoprotein</keyword>
<dbReference type="NCBIfam" id="NF008774">
    <property type="entry name" value="PRK11815.1"/>
    <property type="match status" value="1"/>
</dbReference>
<evidence type="ECO:0000256" key="3">
    <source>
        <dbReference type="ARBA" id="ARBA00022630"/>
    </source>
</evidence>
<dbReference type="GO" id="GO:0000049">
    <property type="term" value="F:tRNA binding"/>
    <property type="evidence" value="ECO:0007669"/>
    <property type="project" value="UniProtKB-UniRule"/>
</dbReference>
<evidence type="ECO:0000256" key="4">
    <source>
        <dbReference type="ARBA" id="ARBA00022643"/>
    </source>
</evidence>
<evidence type="ECO:0000313" key="17">
    <source>
        <dbReference type="Proteomes" id="UP000190667"/>
    </source>
</evidence>
<accession>A0A1S8YRW2</accession>
<evidence type="ECO:0000256" key="13">
    <source>
        <dbReference type="PIRSR" id="PIRSR006621-2"/>
    </source>
</evidence>
<evidence type="ECO:0000256" key="7">
    <source>
        <dbReference type="ARBA" id="ARBA00022884"/>
    </source>
</evidence>
<organism evidence="16 17">
    <name type="scientific">Izhakiella australiensis</name>
    <dbReference type="NCBI Taxonomy" id="1926881"/>
    <lineage>
        <taxon>Bacteria</taxon>
        <taxon>Pseudomonadati</taxon>
        <taxon>Pseudomonadota</taxon>
        <taxon>Gammaproteobacteria</taxon>
        <taxon>Enterobacterales</taxon>
        <taxon>Erwiniaceae</taxon>
        <taxon>Izhakiella</taxon>
    </lineage>
</organism>
<feature type="binding site" evidence="10 13">
    <location>
        <position position="84"/>
    </location>
    <ligand>
        <name>FMN</name>
        <dbReference type="ChEBI" id="CHEBI:58210"/>
    </ligand>
</feature>
<reference evidence="16 17" key="1">
    <citation type="submission" date="2016-12" db="EMBL/GenBank/DDBJ databases">
        <title>Izhakiella australiana sp. nov. of genus Izhakiella isolated from Australian desert.</title>
        <authorList>
            <person name="Ji M."/>
        </authorList>
    </citation>
    <scope>NUCLEOTIDE SEQUENCE [LARGE SCALE GENOMIC DNA]</scope>
    <source>
        <strain evidence="16 17">D4N98</strain>
    </source>
</reference>
<evidence type="ECO:0000256" key="12">
    <source>
        <dbReference type="PIRSR" id="PIRSR006621-1"/>
    </source>
</evidence>
<dbReference type="SUPFAM" id="SSF51395">
    <property type="entry name" value="FMN-linked oxidoreductases"/>
    <property type="match status" value="1"/>
</dbReference>
<dbReference type="PIRSF" id="PIRSF006621">
    <property type="entry name" value="Dus"/>
    <property type="match status" value="1"/>
</dbReference>
<comment type="catalytic activity">
    <reaction evidence="10">
        <text>5,6-dihydrouridine(20a) in tRNA + NADP(+) = uridine(20a) in tRNA + NADPH + H(+)</text>
        <dbReference type="Rhea" id="RHEA:53344"/>
        <dbReference type="Rhea" id="RHEA-COMP:13535"/>
        <dbReference type="Rhea" id="RHEA-COMP:13536"/>
        <dbReference type="ChEBI" id="CHEBI:15378"/>
        <dbReference type="ChEBI" id="CHEBI:57783"/>
        <dbReference type="ChEBI" id="CHEBI:58349"/>
        <dbReference type="ChEBI" id="CHEBI:65315"/>
        <dbReference type="ChEBI" id="CHEBI:74443"/>
    </reaction>
</comment>
<comment type="similarity">
    <text evidence="11">Belongs to the dus family.</text>
</comment>
<dbReference type="EC" id="1.3.1.91" evidence="10"/>
<gene>
    <name evidence="10" type="primary">dusA</name>
    <name evidence="16" type="ORF">BTJ39_00205</name>
</gene>
<comment type="function">
    <text evidence="9 10">Catalyzes the synthesis of 5,6-dihydrouridine (D), a modified base found in the D-loop of most tRNAs, via the reduction of the C5-C6 double bond in target uridines. Specifically modifies U20 and U20a in tRNAs.</text>
</comment>
<feature type="active site" description="Proton donor" evidence="10 12">
    <location>
        <position position="114"/>
    </location>
</feature>
<keyword evidence="5 10" id="KW-0819">tRNA processing</keyword>
<evidence type="ECO:0000256" key="9">
    <source>
        <dbReference type="ARBA" id="ARBA00058013"/>
    </source>
</evidence>
<dbReference type="OrthoDB" id="9783413at2"/>
<evidence type="ECO:0000256" key="10">
    <source>
        <dbReference type="HAMAP-Rule" id="MF_02041"/>
    </source>
</evidence>
<dbReference type="GO" id="GO:0102266">
    <property type="term" value="F:tRNA-dihydrouridine20a synthase activity"/>
    <property type="evidence" value="ECO:0007669"/>
    <property type="project" value="RHEA"/>
</dbReference>
<evidence type="ECO:0000256" key="14">
    <source>
        <dbReference type="SAM" id="MobiDB-lite"/>
    </source>
</evidence>
<feature type="region of interest" description="Disordered" evidence="14">
    <location>
        <begin position="1"/>
        <end position="20"/>
    </location>
</feature>
<dbReference type="Gene3D" id="1.20.120.1460">
    <property type="match status" value="1"/>
</dbReference>
<evidence type="ECO:0000256" key="5">
    <source>
        <dbReference type="ARBA" id="ARBA00022694"/>
    </source>
</evidence>